<reference evidence="2" key="1">
    <citation type="journal article" date="2020" name="Nature">
        <title>Giant virus diversity and host interactions through global metagenomics.</title>
        <authorList>
            <person name="Schulz F."/>
            <person name="Roux S."/>
            <person name="Paez-Espino D."/>
            <person name="Jungbluth S."/>
            <person name="Walsh D.A."/>
            <person name="Denef V.J."/>
            <person name="McMahon K.D."/>
            <person name="Konstantinidis K.T."/>
            <person name="Eloe-Fadrosh E.A."/>
            <person name="Kyrpides N.C."/>
            <person name="Woyke T."/>
        </authorList>
    </citation>
    <scope>NUCLEOTIDE SEQUENCE</scope>
    <source>
        <strain evidence="2">GVMAG-M-3300020166-18</strain>
    </source>
</reference>
<evidence type="ECO:0000313" key="2">
    <source>
        <dbReference type="EMBL" id="QHS96377.1"/>
    </source>
</evidence>
<dbReference type="AlphaFoldDB" id="A0A6C0BVM0"/>
<name>A0A6C0BVM0_9ZZZZ</name>
<dbReference type="Pfam" id="PF19181">
    <property type="entry name" value="DUF5863"/>
    <property type="match status" value="1"/>
</dbReference>
<feature type="region of interest" description="Disordered" evidence="1">
    <location>
        <begin position="1"/>
        <end position="37"/>
    </location>
</feature>
<organism evidence="2">
    <name type="scientific">viral metagenome</name>
    <dbReference type="NCBI Taxonomy" id="1070528"/>
    <lineage>
        <taxon>unclassified sequences</taxon>
        <taxon>metagenomes</taxon>
        <taxon>organismal metagenomes</taxon>
    </lineage>
</organism>
<dbReference type="EMBL" id="MN739271">
    <property type="protein sequence ID" value="QHS96377.1"/>
    <property type="molecule type" value="Genomic_DNA"/>
</dbReference>
<proteinExistence type="predicted"/>
<feature type="compositionally biased region" description="Basic residues" evidence="1">
    <location>
        <begin position="18"/>
        <end position="28"/>
    </location>
</feature>
<feature type="compositionally biased region" description="Basic residues" evidence="1">
    <location>
        <begin position="1"/>
        <end position="10"/>
    </location>
</feature>
<evidence type="ECO:0000256" key="1">
    <source>
        <dbReference type="SAM" id="MobiDB-lite"/>
    </source>
</evidence>
<protein>
    <submittedName>
        <fullName evidence="2">Uncharacterized protein</fullName>
    </submittedName>
</protein>
<sequence>MQSSRRRKKNANSASPHNRIRSRTRFNKSKGANSASFGKSKRFHNIKSLVHETGIGGLLGILGNDGMQIQVTRQKNNIHVVGQGDPTRALTVASYSTLDEDFWKKYGDAHGIFFRVDFNAKSPNVGYDYCSRPEGDVAFVFSPQILNETKSWILNSTENNGFYLGTVPGLVGESAWSGYLGITYNNKNIQNFPERKPGMDPIRGDDTELLIFKNINLKHLTKIIFKSQRILDTHKDQVNELLKVNNLGHVKLSSCS</sequence>
<accession>A0A6C0BVM0</accession>
<dbReference type="InterPro" id="IPR043846">
    <property type="entry name" value="DUF5863"/>
</dbReference>